<evidence type="ECO:0000256" key="4">
    <source>
        <dbReference type="ARBA" id="ARBA00022475"/>
    </source>
</evidence>
<evidence type="ECO:0000313" key="10">
    <source>
        <dbReference type="Proteomes" id="UP000886780"/>
    </source>
</evidence>
<dbReference type="GO" id="GO:0005886">
    <property type="term" value="C:plasma membrane"/>
    <property type="evidence" value="ECO:0007669"/>
    <property type="project" value="UniProtKB-SubCell"/>
</dbReference>
<feature type="transmembrane region" description="Helical" evidence="8">
    <location>
        <begin position="172"/>
        <end position="195"/>
    </location>
</feature>
<dbReference type="EMBL" id="DXEU01000043">
    <property type="protein sequence ID" value="HIX51659.1"/>
    <property type="molecule type" value="Genomic_DNA"/>
</dbReference>
<evidence type="ECO:0000256" key="1">
    <source>
        <dbReference type="ARBA" id="ARBA00004651"/>
    </source>
</evidence>
<evidence type="ECO:0000256" key="3">
    <source>
        <dbReference type="ARBA" id="ARBA00022448"/>
    </source>
</evidence>
<proteinExistence type="inferred from homology"/>
<protein>
    <submittedName>
        <fullName evidence="9">AI-2E family transporter</fullName>
    </submittedName>
</protein>
<keyword evidence="7 8" id="KW-0472">Membrane</keyword>
<dbReference type="PANTHER" id="PTHR21716">
    <property type="entry name" value="TRANSMEMBRANE PROTEIN"/>
    <property type="match status" value="1"/>
</dbReference>
<organism evidence="9 10">
    <name type="scientific">Candidatus Lachnoclostridium stercoripullorum</name>
    <dbReference type="NCBI Taxonomy" id="2838635"/>
    <lineage>
        <taxon>Bacteria</taxon>
        <taxon>Bacillati</taxon>
        <taxon>Bacillota</taxon>
        <taxon>Clostridia</taxon>
        <taxon>Lachnospirales</taxon>
        <taxon>Lachnospiraceae</taxon>
    </lineage>
</organism>
<evidence type="ECO:0000256" key="6">
    <source>
        <dbReference type="ARBA" id="ARBA00022989"/>
    </source>
</evidence>
<keyword evidence="6 8" id="KW-1133">Transmembrane helix</keyword>
<feature type="transmembrane region" description="Helical" evidence="8">
    <location>
        <begin position="231"/>
        <end position="253"/>
    </location>
</feature>
<dbReference type="PANTHER" id="PTHR21716:SF53">
    <property type="entry name" value="PERMEASE PERM-RELATED"/>
    <property type="match status" value="1"/>
</dbReference>
<evidence type="ECO:0000256" key="8">
    <source>
        <dbReference type="SAM" id="Phobius"/>
    </source>
</evidence>
<reference evidence="9" key="1">
    <citation type="journal article" date="2021" name="PeerJ">
        <title>Extensive microbial diversity within the chicken gut microbiome revealed by metagenomics and culture.</title>
        <authorList>
            <person name="Gilroy R."/>
            <person name="Ravi A."/>
            <person name="Getino M."/>
            <person name="Pursley I."/>
            <person name="Horton D.L."/>
            <person name="Alikhan N.F."/>
            <person name="Baker D."/>
            <person name="Gharbi K."/>
            <person name="Hall N."/>
            <person name="Watson M."/>
            <person name="Adriaenssens E.M."/>
            <person name="Foster-Nyarko E."/>
            <person name="Jarju S."/>
            <person name="Secka A."/>
            <person name="Antonio M."/>
            <person name="Oren A."/>
            <person name="Chaudhuri R.R."/>
            <person name="La Ragione R."/>
            <person name="Hildebrand F."/>
            <person name="Pallen M.J."/>
        </authorList>
    </citation>
    <scope>NUCLEOTIDE SEQUENCE</scope>
    <source>
        <strain evidence="9">ChiGjej4B4-12881</strain>
    </source>
</reference>
<sequence>MKLTGDTVRKIRGLILFTVAAAVAAVHYRECLLLVARLFHIFFPFLMGGAIAFALNVPMRPVERLLMGKKGERKRWHRPASLLITLALVSGVLFLVVFVVTPEVFKTMMSLSSSIPVFVEGLLEEAGRLFAQYPQIVEYLNTVEIDWPGLARQVVGFLQNGATSVLGSTVSAAVSIFSGFTNFGIGFIFSIYILLQKETLAVQAKKLVRAFLPERTSVVVIGIARKTERTFSSFLAGQCVEALILGTMFFVTMSLLRMPYALLVGVLIAFTALIPVFGAFIGCAVGVFLMLMVGPFATLEFVAVFLILQQIEGNLIYPHVVGNSVGLP</sequence>
<evidence type="ECO:0000256" key="7">
    <source>
        <dbReference type="ARBA" id="ARBA00023136"/>
    </source>
</evidence>
<dbReference type="GO" id="GO:0055085">
    <property type="term" value="P:transmembrane transport"/>
    <property type="evidence" value="ECO:0007669"/>
    <property type="project" value="TreeGrafter"/>
</dbReference>
<dbReference type="Proteomes" id="UP000886780">
    <property type="component" value="Unassembled WGS sequence"/>
</dbReference>
<keyword evidence="5 8" id="KW-0812">Transmembrane</keyword>
<reference evidence="9" key="2">
    <citation type="submission" date="2021-04" db="EMBL/GenBank/DDBJ databases">
        <authorList>
            <person name="Gilroy R."/>
        </authorList>
    </citation>
    <scope>NUCLEOTIDE SEQUENCE</scope>
    <source>
        <strain evidence="9">ChiGjej4B4-12881</strain>
    </source>
</reference>
<feature type="transmembrane region" description="Helical" evidence="8">
    <location>
        <begin position="12"/>
        <end position="28"/>
    </location>
</feature>
<keyword evidence="3" id="KW-0813">Transport</keyword>
<keyword evidence="4" id="KW-1003">Cell membrane</keyword>
<gene>
    <name evidence="9" type="ORF">IAA28_02500</name>
</gene>
<comment type="caution">
    <text evidence="9">The sequence shown here is derived from an EMBL/GenBank/DDBJ whole genome shotgun (WGS) entry which is preliminary data.</text>
</comment>
<feature type="transmembrane region" description="Helical" evidence="8">
    <location>
        <begin position="80"/>
        <end position="101"/>
    </location>
</feature>
<dbReference type="InterPro" id="IPR002549">
    <property type="entry name" value="AI-2E-like"/>
</dbReference>
<feature type="non-terminal residue" evidence="9">
    <location>
        <position position="328"/>
    </location>
</feature>
<feature type="transmembrane region" description="Helical" evidence="8">
    <location>
        <begin position="34"/>
        <end position="59"/>
    </location>
</feature>
<accession>A0A9D1W310</accession>
<evidence type="ECO:0000256" key="2">
    <source>
        <dbReference type="ARBA" id="ARBA00009773"/>
    </source>
</evidence>
<feature type="transmembrane region" description="Helical" evidence="8">
    <location>
        <begin position="287"/>
        <end position="308"/>
    </location>
</feature>
<comment type="subcellular location">
    <subcellularLocation>
        <location evidence="1">Cell membrane</location>
        <topology evidence="1">Multi-pass membrane protein</topology>
    </subcellularLocation>
</comment>
<name>A0A9D1W310_9FIRM</name>
<evidence type="ECO:0000256" key="5">
    <source>
        <dbReference type="ARBA" id="ARBA00022692"/>
    </source>
</evidence>
<dbReference type="AlphaFoldDB" id="A0A9D1W310"/>
<dbReference type="Pfam" id="PF01594">
    <property type="entry name" value="AI-2E_transport"/>
    <property type="match status" value="1"/>
</dbReference>
<feature type="transmembrane region" description="Helical" evidence="8">
    <location>
        <begin position="260"/>
        <end position="281"/>
    </location>
</feature>
<comment type="similarity">
    <text evidence="2">Belongs to the autoinducer-2 exporter (AI-2E) (TC 2.A.86) family.</text>
</comment>
<evidence type="ECO:0000313" key="9">
    <source>
        <dbReference type="EMBL" id="HIX51659.1"/>
    </source>
</evidence>